<reference evidence="9" key="1">
    <citation type="submission" date="2018-05" db="EMBL/GenBank/DDBJ databases">
        <title>Draft genome of Mucuna pruriens seed.</title>
        <authorList>
            <person name="Nnadi N.E."/>
            <person name="Vos R."/>
            <person name="Hasami M.H."/>
            <person name="Devisetty U.K."/>
            <person name="Aguiy J.C."/>
        </authorList>
    </citation>
    <scope>NUCLEOTIDE SEQUENCE [LARGE SCALE GENOMIC DNA]</scope>
    <source>
        <strain evidence="9">JCA_2017</strain>
    </source>
</reference>
<dbReference type="InterPro" id="IPR002156">
    <property type="entry name" value="RNaseH_domain"/>
</dbReference>
<dbReference type="EMBL" id="QJKJ01014036">
    <property type="protein sequence ID" value="RDX65154.1"/>
    <property type="molecule type" value="Genomic_DNA"/>
</dbReference>
<sequence length="468" mass="54400">MVALFHDMMHKEVEVYINDMIAKSKTDRDHGIEVDPDKVKVILEMKPPQTEKEKKEWDQDYQKAFEKIKSYLKDPPVLVSLVDGRPFIMYLTVLEESMGYVLGQHDESRKKEQAIYYLSKKFIECELRYSTVERMRCALSWAAQRLRSCMLSHTTWLISKIDPIKYIFEKPALTGKVTRWKVVLFEYDIIHVTQKAIKGSVLANYLAYSPLVEYQLMKHDFPDEDIFSLTDKEEQGEGWILLFDRASNALGYGIGVVLISPQGRCFPFTTRLGFSCTNNMAEYEACAMGSHGFRLRGKWETRDVKLAPYHSYIKELTEHFESITFHHTPQEDNQMADALAILASIFEIDRESDTIILHIKHQSVPSYFQALEEETDGKPWYHDIKEYMKSKEYPNGAIENNKQSLRRMAGGYMLNGKILYQRSPYLTLLRCVDNKEAKEILEEIHEGVFDTHASGPNMARKILRAGYY</sequence>
<dbReference type="Pfam" id="PF17917">
    <property type="entry name" value="RT_RNaseH"/>
    <property type="match status" value="1"/>
</dbReference>
<dbReference type="SUPFAM" id="SSF53098">
    <property type="entry name" value="Ribonuclease H-like"/>
    <property type="match status" value="1"/>
</dbReference>
<dbReference type="Gene3D" id="3.30.420.10">
    <property type="entry name" value="Ribonuclease H-like superfamily/Ribonuclease H"/>
    <property type="match status" value="1"/>
</dbReference>
<keyword evidence="2" id="KW-0548">Nucleotidyltransferase</keyword>
<name>A0A371EGN5_MUCPR</name>
<dbReference type="GO" id="GO:0004523">
    <property type="term" value="F:RNA-DNA hybrid ribonuclease activity"/>
    <property type="evidence" value="ECO:0007669"/>
    <property type="project" value="InterPro"/>
</dbReference>
<evidence type="ECO:0000256" key="4">
    <source>
        <dbReference type="ARBA" id="ARBA00022759"/>
    </source>
</evidence>
<keyword evidence="10" id="KW-1185">Reference proteome</keyword>
<dbReference type="InterPro" id="IPR041373">
    <property type="entry name" value="RT_RNaseH"/>
</dbReference>
<gene>
    <name evidence="9" type="primary">pol</name>
    <name evidence="9" type="ORF">CR513_56207</name>
</gene>
<feature type="domain" description="Reverse transcriptase RNase H-like" evidence="8">
    <location>
        <begin position="85"/>
        <end position="187"/>
    </location>
</feature>
<accession>A0A371EGN5</accession>
<keyword evidence="5" id="KW-0378">Hydrolase</keyword>
<dbReference type="OrthoDB" id="101614at2759"/>
<keyword evidence="6" id="KW-0695">RNA-directed DNA polymerase</keyword>
<evidence type="ECO:0000313" key="9">
    <source>
        <dbReference type="EMBL" id="RDX65154.1"/>
    </source>
</evidence>
<evidence type="ECO:0000259" key="8">
    <source>
        <dbReference type="Pfam" id="PF17917"/>
    </source>
</evidence>
<keyword evidence="1" id="KW-0808">Transferase</keyword>
<comment type="caution">
    <text evidence="9">The sequence shown here is derived from an EMBL/GenBank/DDBJ whole genome shotgun (WGS) entry which is preliminary data.</text>
</comment>
<evidence type="ECO:0000259" key="7">
    <source>
        <dbReference type="Pfam" id="PF13456"/>
    </source>
</evidence>
<dbReference type="PANTHER" id="PTHR48475">
    <property type="entry name" value="RIBONUCLEASE H"/>
    <property type="match status" value="1"/>
</dbReference>
<keyword evidence="4" id="KW-0255">Endonuclease</keyword>
<dbReference type="Proteomes" id="UP000257109">
    <property type="component" value="Unassembled WGS sequence"/>
</dbReference>
<feature type="non-terminal residue" evidence="9">
    <location>
        <position position="1"/>
    </location>
</feature>
<evidence type="ECO:0000313" key="10">
    <source>
        <dbReference type="Proteomes" id="UP000257109"/>
    </source>
</evidence>
<dbReference type="SUPFAM" id="SSF56672">
    <property type="entry name" value="DNA/RNA polymerases"/>
    <property type="match status" value="1"/>
</dbReference>
<evidence type="ECO:0000256" key="2">
    <source>
        <dbReference type="ARBA" id="ARBA00022695"/>
    </source>
</evidence>
<dbReference type="Pfam" id="PF13456">
    <property type="entry name" value="RVT_3"/>
    <property type="match status" value="1"/>
</dbReference>
<dbReference type="CDD" id="cd09279">
    <property type="entry name" value="RNase_HI_like"/>
    <property type="match status" value="1"/>
</dbReference>
<dbReference type="PANTHER" id="PTHR48475:SF1">
    <property type="entry name" value="RNASE H TYPE-1 DOMAIN-CONTAINING PROTEIN"/>
    <property type="match status" value="1"/>
</dbReference>
<dbReference type="AlphaFoldDB" id="A0A371EGN5"/>
<dbReference type="InterPro" id="IPR043502">
    <property type="entry name" value="DNA/RNA_pol_sf"/>
</dbReference>
<dbReference type="GO" id="GO:0003676">
    <property type="term" value="F:nucleic acid binding"/>
    <property type="evidence" value="ECO:0007669"/>
    <property type="project" value="InterPro"/>
</dbReference>
<dbReference type="InterPro" id="IPR036397">
    <property type="entry name" value="RNaseH_sf"/>
</dbReference>
<evidence type="ECO:0000256" key="3">
    <source>
        <dbReference type="ARBA" id="ARBA00022722"/>
    </source>
</evidence>
<evidence type="ECO:0000256" key="6">
    <source>
        <dbReference type="ARBA" id="ARBA00022918"/>
    </source>
</evidence>
<dbReference type="InterPro" id="IPR012337">
    <property type="entry name" value="RNaseH-like_sf"/>
</dbReference>
<keyword evidence="3" id="KW-0540">Nuclease</keyword>
<feature type="domain" description="RNase H type-1" evidence="7">
    <location>
        <begin position="295"/>
        <end position="340"/>
    </location>
</feature>
<protein>
    <submittedName>
        <fullName evidence="9">Retrovirus-related Pol polyprotein from transposon opus</fullName>
    </submittedName>
</protein>
<evidence type="ECO:0000256" key="1">
    <source>
        <dbReference type="ARBA" id="ARBA00022679"/>
    </source>
</evidence>
<dbReference type="GO" id="GO:0003964">
    <property type="term" value="F:RNA-directed DNA polymerase activity"/>
    <property type="evidence" value="ECO:0007669"/>
    <property type="project" value="UniProtKB-KW"/>
</dbReference>
<organism evidence="9 10">
    <name type="scientific">Mucuna pruriens</name>
    <name type="common">Velvet bean</name>
    <name type="synonym">Dolichos pruriens</name>
    <dbReference type="NCBI Taxonomy" id="157652"/>
    <lineage>
        <taxon>Eukaryota</taxon>
        <taxon>Viridiplantae</taxon>
        <taxon>Streptophyta</taxon>
        <taxon>Embryophyta</taxon>
        <taxon>Tracheophyta</taxon>
        <taxon>Spermatophyta</taxon>
        <taxon>Magnoliopsida</taxon>
        <taxon>eudicotyledons</taxon>
        <taxon>Gunneridae</taxon>
        <taxon>Pentapetalae</taxon>
        <taxon>rosids</taxon>
        <taxon>fabids</taxon>
        <taxon>Fabales</taxon>
        <taxon>Fabaceae</taxon>
        <taxon>Papilionoideae</taxon>
        <taxon>50 kb inversion clade</taxon>
        <taxon>NPAAA clade</taxon>
        <taxon>indigoferoid/millettioid clade</taxon>
        <taxon>Phaseoleae</taxon>
        <taxon>Mucuna</taxon>
    </lineage>
</organism>
<evidence type="ECO:0000256" key="5">
    <source>
        <dbReference type="ARBA" id="ARBA00022801"/>
    </source>
</evidence>
<proteinExistence type="predicted"/>